<dbReference type="AlphaFoldDB" id="A0A2P4Y474"/>
<sequence>MDFESNEVKYNEVIPFRTYDGKGEAKIATVRMLKMAALKGNRVPPVEASRTAKDGEHGVFVPTKRTGAVVLAATVATAHNGRAGFQRSTQVVVL</sequence>
<keyword evidence="2" id="KW-1185">Reference proteome</keyword>
<gene>
    <name evidence="1" type="ORF">PHPALM_10641</name>
</gene>
<evidence type="ECO:0000313" key="2">
    <source>
        <dbReference type="Proteomes" id="UP000237271"/>
    </source>
</evidence>
<evidence type="ECO:0000313" key="1">
    <source>
        <dbReference type="EMBL" id="POM72611.1"/>
    </source>
</evidence>
<reference evidence="1 2" key="1">
    <citation type="journal article" date="2017" name="Genome Biol. Evol.">
        <title>Phytophthora megakarya and P. palmivora, closely related causal agents of cacao black pod rot, underwent increases in genome sizes and gene numbers by different mechanisms.</title>
        <authorList>
            <person name="Ali S.S."/>
            <person name="Shao J."/>
            <person name="Lary D.J."/>
            <person name="Kronmiller B."/>
            <person name="Shen D."/>
            <person name="Strem M.D."/>
            <person name="Amoako-Attah I."/>
            <person name="Akrofi A.Y."/>
            <person name="Begoude B.A."/>
            <person name="Ten Hoopen G.M."/>
            <person name="Coulibaly K."/>
            <person name="Kebe B.I."/>
            <person name="Melnick R.L."/>
            <person name="Guiltinan M.J."/>
            <person name="Tyler B.M."/>
            <person name="Meinhardt L.W."/>
            <person name="Bailey B.A."/>
        </authorList>
    </citation>
    <scope>NUCLEOTIDE SEQUENCE [LARGE SCALE GENOMIC DNA]</scope>
    <source>
        <strain evidence="2">sbr112.9</strain>
    </source>
</reference>
<name>A0A2P4Y474_9STRA</name>
<dbReference type="Proteomes" id="UP000237271">
    <property type="component" value="Unassembled WGS sequence"/>
</dbReference>
<organism evidence="1 2">
    <name type="scientific">Phytophthora palmivora</name>
    <dbReference type="NCBI Taxonomy" id="4796"/>
    <lineage>
        <taxon>Eukaryota</taxon>
        <taxon>Sar</taxon>
        <taxon>Stramenopiles</taxon>
        <taxon>Oomycota</taxon>
        <taxon>Peronosporomycetes</taxon>
        <taxon>Peronosporales</taxon>
        <taxon>Peronosporaceae</taxon>
        <taxon>Phytophthora</taxon>
    </lineage>
</organism>
<dbReference type="EMBL" id="NCKW01005615">
    <property type="protein sequence ID" value="POM72611.1"/>
    <property type="molecule type" value="Genomic_DNA"/>
</dbReference>
<protein>
    <submittedName>
        <fullName evidence="1">Uncharacterized protein</fullName>
    </submittedName>
</protein>
<accession>A0A2P4Y474</accession>
<proteinExistence type="predicted"/>
<comment type="caution">
    <text evidence="1">The sequence shown here is derived from an EMBL/GenBank/DDBJ whole genome shotgun (WGS) entry which is preliminary data.</text>
</comment>